<evidence type="ECO:0000256" key="1">
    <source>
        <dbReference type="ARBA" id="ARBA00008348"/>
    </source>
</evidence>
<dbReference type="PANTHER" id="PTHR47683">
    <property type="entry name" value="PSEUDOURIDINE SYNTHASE FAMILY PROTEIN-RELATED"/>
    <property type="match status" value="1"/>
</dbReference>
<dbReference type="GO" id="GO:0140098">
    <property type="term" value="F:catalytic activity, acting on RNA"/>
    <property type="evidence" value="ECO:0007669"/>
    <property type="project" value="UniProtKB-ARBA"/>
</dbReference>
<dbReference type="AlphaFoldDB" id="A0A917FLK4"/>
<sequence>MSEIIVFNKPYQVMSQFTDSQNRTHLGDYIDQPGFYPAGRLDYDSEGLMLLTDDGKLQQKISGSGWHKTYLIQVEGILKTKELQRLRTGITIKDYQAKAVEVAVMAKKPGWLWPRTPPVRFRKKIPTSWLTITLNQGKNRQVRHMLAAVHLPVLRLIRIKIGDIEMAGLKPGEWQMQTV</sequence>
<proteinExistence type="inferred from homology"/>
<evidence type="ECO:0000256" key="3">
    <source>
        <dbReference type="RuleBase" id="RU003887"/>
    </source>
</evidence>
<dbReference type="Gene3D" id="3.30.70.1560">
    <property type="entry name" value="Alpha-L RNA-binding motif"/>
    <property type="match status" value="1"/>
</dbReference>
<dbReference type="Proteomes" id="UP000605253">
    <property type="component" value="Unassembled WGS sequence"/>
</dbReference>
<feature type="domain" description="Pseudouridine synthase RsuA/RluA-like" evidence="4">
    <location>
        <begin position="4"/>
        <end position="148"/>
    </location>
</feature>
<dbReference type="InterPro" id="IPR050343">
    <property type="entry name" value="RsuA_PseudoU_synthase"/>
</dbReference>
<reference evidence="5" key="1">
    <citation type="journal article" date="2014" name="Int. J. Syst. Evol. Microbiol.">
        <title>Complete genome sequence of Corynebacterium casei LMG S-19264T (=DSM 44701T), isolated from a smear-ripened cheese.</title>
        <authorList>
            <consortium name="US DOE Joint Genome Institute (JGI-PGF)"/>
            <person name="Walter F."/>
            <person name="Albersmeier A."/>
            <person name="Kalinowski J."/>
            <person name="Ruckert C."/>
        </authorList>
    </citation>
    <scope>NUCLEOTIDE SEQUENCE</scope>
    <source>
        <strain evidence="5">CGMCC 1.12181</strain>
    </source>
</reference>
<accession>A0A917FLK4</accession>
<comment type="caution">
    <text evidence="5">The sequence shown here is derived from an EMBL/GenBank/DDBJ whole genome shotgun (WGS) entry which is preliminary data.</text>
</comment>
<dbReference type="PANTHER" id="PTHR47683:SF2">
    <property type="entry name" value="RNA-BINDING S4 DOMAIN-CONTAINING PROTEIN"/>
    <property type="match status" value="1"/>
</dbReference>
<dbReference type="Gene3D" id="3.30.70.580">
    <property type="entry name" value="Pseudouridine synthase I, catalytic domain, N-terminal subdomain"/>
    <property type="match status" value="1"/>
</dbReference>
<dbReference type="GO" id="GO:0003723">
    <property type="term" value="F:RNA binding"/>
    <property type="evidence" value="ECO:0007669"/>
    <property type="project" value="InterPro"/>
</dbReference>
<dbReference type="EC" id="5.4.99.-" evidence="3"/>
<reference evidence="5" key="2">
    <citation type="submission" date="2020-09" db="EMBL/GenBank/DDBJ databases">
        <authorList>
            <person name="Sun Q."/>
            <person name="Zhou Y."/>
        </authorList>
    </citation>
    <scope>NUCLEOTIDE SEQUENCE</scope>
    <source>
        <strain evidence="5">CGMCC 1.12181</strain>
    </source>
</reference>
<dbReference type="NCBIfam" id="TIGR00093">
    <property type="entry name" value="pseudouridine synthase"/>
    <property type="match status" value="1"/>
</dbReference>
<protein>
    <recommendedName>
        <fullName evidence="3">Pseudouridine synthase</fullName>
        <ecNumber evidence="3">5.4.99.-</ecNumber>
    </recommendedName>
</protein>
<dbReference type="InterPro" id="IPR042092">
    <property type="entry name" value="PsdUridine_s_RsuA/RluB/E/F_cat"/>
</dbReference>
<dbReference type="SUPFAM" id="SSF55120">
    <property type="entry name" value="Pseudouridine synthase"/>
    <property type="match status" value="1"/>
</dbReference>
<dbReference type="InterPro" id="IPR020094">
    <property type="entry name" value="TruA/RsuA/RluB/E/F_N"/>
</dbReference>
<dbReference type="InterPro" id="IPR018496">
    <property type="entry name" value="PsdUridine_synth_RsuA/RluB_CS"/>
</dbReference>
<dbReference type="GO" id="GO:0006364">
    <property type="term" value="P:rRNA processing"/>
    <property type="evidence" value="ECO:0007669"/>
    <property type="project" value="UniProtKB-ARBA"/>
</dbReference>
<organism evidence="5 6">
    <name type="scientific">Marinicella pacifica</name>
    <dbReference type="NCBI Taxonomy" id="1171543"/>
    <lineage>
        <taxon>Bacteria</taxon>
        <taxon>Pseudomonadati</taxon>
        <taxon>Pseudomonadota</taxon>
        <taxon>Gammaproteobacteria</taxon>
        <taxon>Lysobacterales</taxon>
        <taxon>Marinicellaceae</taxon>
        <taxon>Marinicella</taxon>
    </lineage>
</organism>
<comment type="similarity">
    <text evidence="1 3">Belongs to the pseudouridine synthase RsuA family.</text>
</comment>
<dbReference type="EMBL" id="BMEO01000002">
    <property type="protein sequence ID" value="GGF88247.1"/>
    <property type="molecule type" value="Genomic_DNA"/>
</dbReference>
<evidence type="ECO:0000259" key="4">
    <source>
        <dbReference type="Pfam" id="PF00849"/>
    </source>
</evidence>
<dbReference type="Pfam" id="PF00849">
    <property type="entry name" value="PseudoU_synth_2"/>
    <property type="match status" value="1"/>
</dbReference>
<gene>
    <name evidence="5" type="primary">rluC</name>
    <name evidence="5" type="ORF">GCM10011365_06760</name>
</gene>
<keyword evidence="2 3" id="KW-0413">Isomerase</keyword>
<dbReference type="InterPro" id="IPR000748">
    <property type="entry name" value="PsdUridine_synth_RsuA/RluB/E/F"/>
</dbReference>
<name>A0A917FLK4_9GAMM</name>
<dbReference type="InterPro" id="IPR006145">
    <property type="entry name" value="PsdUridine_synth_RsuA/RluA"/>
</dbReference>
<keyword evidence="6" id="KW-1185">Reference proteome</keyword>
<evidence type="ECO:0000313" key="5">
    <source>
        <dbReference type="EMBL" id="GGF88247.1"/>
    </source>
</evidence>
<dbReference type="RefSeq" id="WP_188364267.1">
    <property type="nucleotide sequence ID" value="NZ_BAABJF010000032.1"/>
</dbReference>
<evidence type="ECO:0000313" key="6">
    <source>
        <dbReference type="Proteomes" id="UP000605253"/>
    </source>
</evidence>
<dbReference type="InterPro" id="IPR020103">
    <property type="entry name" value="PsdUridine_synth_cat_dom_sf"/>
</dbReference>
<dbReference type="GO" id="GO:0001522">
    <property type="term" value="P:pseudouridine synthesis"/>
    <property type="evidence" value="ECO:0007669"/>
    <property type="project" value="InterPro"/>
</dbReference>
<dbReference type="GO" id="GO:0009982">
    <property type="term" value="F:pseudouridine synthase activity"/>
    <property type="evidence" value="ECO:0007669"/>
    <property type="project" value="InterPro"/>
</dbReference>
<dbReference type="PROSITE" id="PS01149">
    <property type="entry name" value="PSI_RSU"/>
    <property type="match status" value="1"/>
</dbReference>
<evidence type="ECO:0000256" key="2">
    <source>
        <dbReference type="ARBA" id="ARBA00023235"/>
    </source>
</evidence>